<dbReference type="RefSeq" id="WP_143051972.1">
    <property type="nucleotide sequence ID" value="NZ_FNYH01000018.1"/>
</dbReference>
<sequence>MNCILLCQGRHCLALMSLTQNRLLICAPPALCEPLVHALTTAAQVTGVAIEIATYEHWDLNALAFVPALIFCDPQLALPEKTSWITLRQHAPLVWLGKPSAPQVQQSYAFDLWGYWSFADTQQLALACVQILQRLVHERMQNACIQSLQEAHQDLQTQLALLRQDQEAGHFVQQKLLPPSQMQVAGLDIHYALYPSLYLSGDFVDTLALDEKSALFYVADVSGHGASSAFVTILLKYLVTRACQAFISAPTKTHPPSPADLLAQINTQLLETDLGKHLTIFLAIYDRRTRTLTYSTGAHLPVPVLVGPQGQAKPLPMQGLPVGLFAGVQYPQYTCQLEVGAYLVLASDGVFELLEAPSLEAKEADLHDKYIQCQGDFARLQALLKLPCACPDDLTLMTISGF</sequence>
<dbReference type="GO" id="GO:0016791">
    <property type="term" value="F:phosphatase activity"/>
    <property type="evidence" value="ECO:0007669"/>
    <property type="project" value="TreeGrafter"/>
</dbReference>
<feature type="domain" description="PPM-type phosphatase" evidence="2">
    <location>
        <begin position="184"/>
        <end position="401"/>
    </location>
</feature>
<evidence type="ECO:0000259" key="2">
    <source>
        <dbReference type="SMART" id="SM00331"/>
    </source>
</evidence>
<evidence type="ECO:0000313" key="3">
    <source>
        <dbReference type="EMBL" id="SEI91720.1"/>
    </source>
</evidence>
<organism evidence="3 4">
    <name type="scientific">Allopseudospirillum japonicum</name>
    <dbReference type="NCBI Taxonomy" id="64971"/>
    <lineage>
        <taxon>Bacteria</taxon>
        <taxon>Pseudomonadati</taxon>
        <taxon>Pseudomonadota</taxon>
        <taxon>Gammaproteobacteria</taxon>
        <taxon>Oceanospirillales</taxon>
        <taxon>Oceanospirillaceae</taxon>
        <taxon>Allopseudospirillum</taxon>
    </lineage>
</organism>
<keyword evidence="1" id="KW-0378">Hydrolase</keyword>
<dbReference type="SMART" id="SM00331">
    <property type="entry name" value="PP2C_SIG"/>
    <property type="match status" value="1"/>
</dbReference>
<dbReference type="STRING" id="64971.SAMN05421831_11810"/>
<dbReference type="PANTHER" id="PTHR43156">
    <property type="entry name" value="STAGE II SPORULATION PROTEIN E-RELATED"/>
    <property type="match status" value="1"/>
</dbReference>
<dbReference type="OrthoDB" id="6399952at2"/>
<evidence type="ECO:0000313" key="4">
    <source>
        <dbReference type="Proteomes" id="UP000242999"/>
    </source>
</evidence>
<dbReference type="InterPro" id="IPR052016">
    <property type="entry name" value="Bact_Sigma-Reg"/>
</dbReference>
<dbReference type="PANTHER" id="PTHR43156:SF2">
    <property type="entry name" value="STAGE II SPORULATION PROTEIN E"/>
    <property type="match status" value="1"/>
</dbReference>
<accession>A0A1H6UTU2</accession>
<evidence type="ECO:0000256" key="1">
    <source>
        <dbReference type="ARBA" id="ARBA00022801"/>
    </source>
</evidence>
<dbReference type="AlphaFoldDB" id="A0A1H6UTU2"/>
<protein>
    <submittedName>
        <fullName evidence="3">Serine phosphatase RsbU, regulator of sigma subunit</fullName>
    </submittedName>
</protein>
<dbReference type="Pfam" id="PF07228">
    <property type="entry name" value="SpoIIE"/>
    <property type="match status" value="1"/>
</dbReference>
<dbReference type="InterPro" id="IPR001932">
    <property type="entry name" value="PPM-type_phosphatase-like_dom"/>
</dbReference>
<dbReference type="Proteomes" id="UP000242999">
    <property type="component" value="Unassembled WGS sequence"/>
</dbReference>
<dbReference type="InterPro" id="IPR036457">
    <property type="entry name" value="PPM-type-like_dom_sf"/>
</dbReference>
<dbReference type="EMBL" id="FNYH01000018">
    <property type="protein sequence ID" value="SEI91720.1"/>
    <property type="molecule type" value="Genomic_DNA"/>
</dbReference>
<keyword evidence="4" id="KW-1185">Reference proteome</keyword>
<proteinExistence type="predicted"/>
<gene>
    <name evidence="3" type="ORF">SAMN05421831_11810</name>
</gene>
<name>A0A1H6UTU2_9GAMM</name>
<reference evidence="4" key="1">
    <citation type="submission" date="2016-10" db="EMBL/GenBank/DDBJ databases">
        <authorList>
            <person name="Varghese N."/>
            <person name="Submissions S."/>
        </authorList>
    </citation>
    <scope>NUCLEOTIDE SEQUENCE [LARGE SCALE GENOMIC DNA]</scope>
    <source>
        <strain evidence="4">DSM 7165</strain>
    </source>
</reference>
<dbReference type="Gene3D" id="3.60.40.10">
    <property type="entry name" value="PPM-type phosphatase domain"/>
    <property type="match status" value="1"/>
</dbReference>